<protein>
    <recommendedName>
        <fullName evidence="4">DNA-directed DNA polymerase</fullName>
    </recommendedName>
</protein>
<feature type="transmembrane region" description="Helical" evidence="1">
    <location>
        <begin position="350"/>
        <end position="372"/>
    </location>
</feature>
<dbReference type="EMBL" id="BLKM01009501">
    <property type="protein sequence ID" value="GFG37029.1"/>
    <property type="molecule type" value="Genomic_DNA"/>
</dbReference>
<keyword evidence="1" id="KW-0812">Transmembrane</keyword>
<proteinExistence type="predicted"/>
<dbReference type="Proteomes" id="UP000502823">
    <property type="component" value="Unassembled WGS sequence"/>
</dbReference>
<dbReference type="InParanoid" id="A0A6L2PWX1"/>
<dbReference type="OrthoDB" id="5871067at2759"/>
<organism evidence="2 3">
    <name type="scientific">Coptotermes formosanus</name>
    <name type="common">Formosan subterranean termite</name>
    <dbReference type="NCBI Taxonomy" id="36987"/>
    <lineage>
        <taxon>Eukaryota</taxon>
        <taxon>Metazoa</taxon>
        <taxon>Ecdysozoa</taxon>
        <taxon>Arthropoda</taxon>
        <taxon>Hexapoda</taxon>
        <taxon>Insecta</taxon>
        <taxon>Pterygota</taxon>
        <taxon>Neoptera</taxon>
        <taxon>Polyneoptera</taxon>
        <taxon>Dictyoptera</taxon>
        <taxon>Blattodea</taxon>
        <taxon>Blattoidea</taxon>
        <taxon>Termitoidae</taxon>
        <taxon>Rhinotermitidae</taxon>
        <taxon>Coptotermes</taxon>
    </lineage>
</organism>
<reference evidence="3" key="1">
    <citation type="submission" date="2020-01" db="EMBL/GenBank/DDBJ databases">
        <title>Draft genome sequence of the Termite Coptotermes fromosanus.</title>
        <authorList>
            <person name="Itakura S."/>
            <person name="Yosikawa Y."/>
            <person name="Umezawa K."/>
        </authorList>
    </citation>
    <scope>NUCLEOTIDE SEQUENCE [LARGE SCALE GENOMIC DNA]</scope>
</reference>
<keyword evidence="3" id="KW-1185">Reference proteome</keyword>
<name>A0A6L2PWX1_COPFO</name>
<comment type="caution">
    <text evidence="2">The sequence shown here is derived from an EMBL/GenBank/DDBJ whole genome shotgun (WGS) entry which is preliminary data.</text>
</comment>
<evidence type="ECO:0000313" key="3">
    <source>
        <dbReference type="Proteomes" id="UP000502823"/>
    </source>
</evidence>
<evidence type="ECO:0000313" key="2">
    <source>
        <dbReference type="EMBL" id="GFG37029.1"/>
    </source>
</evidence>
<dbReference type="AlphaFoldDB" id="A0A6L2PWX1"/>
<gene>
    <name evidence="2" type="ORF">Cfor_05730</name>
</gene>
<keyword evidence="1" id="KW-1133">Transmembrane helix</keyword>
<accession>A0A6L2PWX1</accession>
<evidence type="ECO:0000256" key="1">
    <source>
        <dbReference type="SAM" id="Phobius"/>
    </source>
</evidence>
<evidence type="ECO:0008006" key="4">
    <source>
        <dbReference type="Google" id="ProtNLM"/>
    </source>
</evidence>
<sequence length="378" mass="43509">MSDMFQYALRNSNESDMVGITIHNEVNQKDEPIGRPLSLMAHLKRGIIQIKATENCLAHALIIAIAKIRNDPNYNSYRYGYKINPAVHALLEETVLRELWHNVTFVTDAIRGVKGARHISAMCLVVTACQIPRVCLTQVVESLVTSVTDSFELEYVLTVIKSLNRLEQRKLRESKRCCVSCGALITLLNHECKKSYCKNCDQNREIGHLCYMAPLKNKPLSSENVLYVFYDFETTQDTRYTQTATRHIPNLVCIQQYCARCETQPDADEDCVRCGKRKHSFWEDPAGDMVPYLCKPLPWADRVVAIAHNAKAFDVHFVLNRAVFLCWQPEFIMNGVKIMCMKVEHITLAYYYNFTFVLHWVSISFCFQYSGFNMTLCR</sequence>
<keyword evidence="1" id="KW-0472">Membrane</keyword>